<evidence type="ECO:0000256" key="1">
    <source>
        <dbReference type="ARBA" id="ARBA00007366"/>
    </source>
</evidence>
<dbReference type="Pfam" id="PF24987">
    <property type="entry name" value="HEAT_EF3_N"/>
    <property type="match status" value="3"/>
</dbReference>
<evidence type="ECO:0000313" key="6">
    <source>
        <dbReference type="EMBL" id="KAF6216733.1"/>
    </source>
</evidence>
<proteinExistence type="inferred from homology"/>
<dbReference type="EMBL" id="WIXP02000001">
    <property type="protein sequence ID" value="KAF6216733.1"/>
    <property type="molecule type" value="Genomic_DNA"/>
</dbReference>
<gene>
    <name evidence="6" type="ORF">GE061_001081</name>
</gene>
<evidence type="ECO:0000256" key="4">
    <source>
        <dbReference type="SAM" id="Coils"/>
    </source>
</evidence>
<dbReference type="InterPro" id="IPR057546">
    <property type="entry name" value="HEAT_GCN1"/>
</dbReference>
<dbReference type="Proteomes" id="UP000466442">
    <property type="component" value="Linkage Group LG1"/>
</dbReference>
<sequence>MSFCWHITDITHTSKNLKKRTLTEQVVRGICKVLQLAVSRYRDSASQKYLLNIVTSLSQIHPDWTLKHLTPVISAIATANSSITATKSTAQQCLHVLTWSCSLVSNATPKASNEAKEEFREICNSQAVLLSSVFASCHARKVSKAYQILQSLWKENADFIVTLYRDAIFKLPESQHSISFGSTFLKHVHETKKTDILTALKPHLMELFVKNVVGSKTKVFPHVVEACRPLLLLVDHNEFSSTILPAIQKAMLRNPELILQVLPPLLSNLTLDLSLYASAITKSVSSSLCTNDEEGRKMAADTMKSLSLQCSDLEAVSAMADHLFQLLGGSQGKITVADHKIAILQAVGNLSHNSITGASMQQISTKIVDYFIKVLETEVHEKTLLHCVEMLGLWCSKFTVNIPPQLVKWIDQCQSIKQFTPLVRAAYFSALAVCCNFSTAPQLQKHVPSLMKVVEKAAAQPLQMGLVREGLAATCLLLKIASTDSFAIDMTMVHNVILDMDKQLFISEKFLSQSSPEALCQVVWLCERILMEHSTSLSGSPDPVYRALVLCMISGRSVKTKIHSNLQRMFSSLPGTNIATSLLDQITDMLIKNKLQWSGGLKENSESSEVSGCIEVKPTEIVEGITTICSGSNLSLEDRKSLALHSVLACHHPFVELAQAKLWVKLLKFFKLVPEEFVRDYRTKFINLLVRDFKCHPSYEQALRTVVNLNPEALLPPLLDIVTQVFGNSELLNVSQNDYNVFLSPPGQLFDKSILSNKDNDPLANAKNMKRESKIYSYKEQQEEIILRKELEEKRRREGKISEPELTPKQKELVKQQMEKETAIRERLQNASNRLECAVKIVESVGKGAPLALAVQLPVLIPPLVRGLTSPLCAPFLSGLYITLSEPAFISVNVGSPLVIQRVSHTSLRLLRPKCDLNSAWANQDLDKAMRKAIEDLDALGKELTAPALTYLLPMIEVAATGVSPTDPLLPMCIRILSIQARLRRSSGDLHDPNLLPRCQLITLLINIISQSSGRVQQQAVACLQDLALASNGLGESAVATHSEMDRLLFALQDSSPQVRDAAQRALFALLPVLPTKGDYPEMEKNIVKRLWVARFDVVAENRDVANKMWDQGKFDANIDGLCEGLIDDVTHPVVDIQQAAAQALAAILPQSDKSDVTVILSLLLNIYSEKNNMIPAKVDSLGRIVEKPIDTWEPRSGVALSLTQLAPLLAPPQVTELARFYVEKGLGDRNDVVRNNMLAAALAAVDQHGKETVSQLLPIFEPVHLEKDDPKVKPIVTKLIDALSTPSQQVQEAVASCLPALVPSIKEEAPVLVQKLLDQLLSSESYGQRKGAAYGLAGIVKGMGILVLKQLDIMTTLTDAIQDKKNYRHREGALFAFEMLCSVLGRLFEPYIVHVLPHLCFVLAMATNTFETATDDCAKVVMSKLSCSWRQIGASFPPGSVGKGFLANKNRLCGIAGNPEIQAIVPVLLEALQDPSNRTATCLQTLLDTQFVHFIDAPSLALIMPVVQRAFQDRSTETRKMAAQIIGNMYSSVSARALGAMVRGMGEASFEDLLPWLMKTLTSENSSVGRSGAAQGLSEVVGGLGLYVTTEFTPYIGEIITPILKALADENEYVRDTALKAGQRIVNLYADSAITLLLPELENGLFDENWRIRYSSVQLLGDLLYRISGVSGKMSTETANEDDNFGTEQSHKAIIHALGVERRNRVLAGLYMGRSDVALMVRQAALHVWKVVVTNTPRTLREILPTLFSLLLGCLASTSHDKRQVAAKTLGDLVRKLGERVLPEIIPILENGLESDQPDQRQGVCIGLSEMMASTSRDMVLTFVNSLVPTVRKALCDPLPEVRQAAAKTFDSLHATVGVRALDDILPQMLQQLNNSDEKSAEWALDGLRQVMAIKSRVVLPYLVPQLTSPPVNTKALSILASVAGEALTKYLIKILPALLSALSSSDNNPQELEYCQAVILSVVDEAGICTIIDQLLESTRSESVGTRRAAATLLCAFTSHTRADYSQHVPQLIRGLILSFVDKDTLVLQMSWESLSSVTKSLDASQQIQYVGDVRQAIKFASSDLKNGENLLPGLCLPKGITPILPLFRESILNGAPEVKEAAAHALGEAISLTTATSLQPSVVHITGPLIRILGDRFPPTVKAAVLQTLATLLAKVGMMLKQFLPQLQTTFLKALNDSNRLVRLKAAMALSHLILIHTRPDPLFQELHMSVKTAEEPPVRETMLQALRGVITAAGDKMSEQVLKSVYSSLSGLLNHPEEGTRSGGGGCMGAMIRWLPHELLTSALNDILHDDTTTEWTLRHGRSVALFVGLKEAPERIYCPENKDKVHQVILSFLQADRVPIALNGVRSCGYLFDYLLEKEESVLQPLLSSFVRAMNHTWAETKQLVARVCIFLARREIKSPEFLKAVIPMLVNGTKEKNSYVKSNSELALVAVLRLRQNQQKLEECLGLLDEGAREALSDVITKVLNKVVASVVIDGKLDDLDDTLLT</sequence>
<keyword evidence="4" id="KW-0175">Coiled coil</keyword>
<dbReference type="SMART" id="SM01349">
    <property type="entry name" value="TOG"/>
    <property type="match status" value="3"/>
</dbReference>
<dbReference type="FunFam" id="1.25.10.10:FF:000162">
    <property type="entry name" value="GCN1, eIF2 alpha kinase activator homolog"/>
    <property type="match status" value="1"/>
</dbReference>
<keyword evidence="7" id="KW-1185">Reference proteome</keyword>
<organism evidence="6 7">
    <name type="scientific">Apolygus lucorum</name>
    <name type="common">Small green plant bug</name>
    <name type="synonym">Lygocoris lucorum</name>
    <dbReference type="NCBI Taxonomy" id="248454"/>
    <lineage>
        <taxon>Eukaryota</taxon>
        <taxon>Metazoa</taxon>
        <taxon>Ecdysozoa</taxon>
        <taxon>Arthropoda</taxon>
        <taxon>Hexapoda</taxon>
        <taxon>Insecta</taxon>
        <taxon>Pterygota</taxon>
        <taxon>Neoptera</taxon>
        <taxon>Paraneoptera</taxon>
        <taxon>Hemiptera</taxon>
        <taxon>Heteroptera</taxon>
        <taxon>Panheteroptera</taxon>
        <taxon>Cimicomorpha</taxon>
        <taxon>Miridae</taxon>
        <taxon>Mirini</taxon>
        <taxon>Apolygus</taxon>
    </lineage>
</organism>
<dbReference type="PROSITE" id="PS50077">
    <property type="entry name" value="HEAT_REPEAT"/>
    <property type="match status" value="2"/>
</dbReference>
<feature type="repeat" description="HEAT" evidence="3">
    <location>
        <begin position="1828"/>
        <end position="1865"/>
    </location>
</feature>
<dbReference type="GO" id="GO:0019887">
    <property type="term" value="F:protein kinase regulator activity"/>
    <property type="evidence" value="ECO:0007669"/>
    <property type="project" value="TreeGrafter"/>
</dbReference>
<comment type="similarity">
    <text evidence="1">Belongs to the GCN1 family.</text>
</comment>
<protein>
    <recommendedName>
        <fullName evidence="5">TOG domain-containing protein</fullName>
    </recommendedName>
</protein>
<dbReference type="GO" id="GO:0005829">
    <property type="term" value="C:cytosol"/>
    <property type="evidence" value="ECO:0007669"/>
    <property type="project" value="TreeGrafter"/>
</dbReference>
<dbReference type="Pfam" id="PF24984">
    <property type="entry name" value="HEAT_EF3_GNC1"/>
    <property type="match status" value="1"/>
</dbReference>
<feature type="repeat" description="HEAT" evidence="3">
    <location>
        <begin position="1504"/>
        <end position="1542"/>
    </location>
</feature>
<dbReference type="OrthoDB" id="5148094at2759"/>
<dbReference type="Gene3D" id="1.25.10.10">
    <property type="entry name" value="Leucine-rich Repeat Variant"/>
    <property type="match status" value="9"/>
</dbReference>
<dbReference type="GO" id="GO:0000226">
    <property type="term" value="P:microtubule cytoskeleton organization"/>
    <property type="evidence" value="ECO:0007669"/>
    <property type="project" value="UniProtKB-ARBA"/>
</dbReference>
<dbReference type="GO" id="GO:0034198">
    <property type="term" value="P:cellular response to amino acid starvation"/>
    <property type="evidence" value="ECO:0007669"/>
    <property type="project" value="TreeGrafter"/>
</dbReference>
<dbReference type="Pfam" id="PF23271">
    <property type="entry name" value="HEAT_GCN1"/>
    <property type="match status" value="1"/>
</dbReference>
<dbReference type="SUPFAM" id="SSF48371">
    <property type="entry name" value="ARM repeat"/>
    <property type="match status" value="6"/>
</dbReference>
<evidence type="ECO:0000256" key="3">
    <source>
        <dbReference type="PROSITE-ProRule" id="PRU00103"/>
    </source>
</evidence>
<dbReference type="Pfam" id="PF24993">
    <property type="entry name" value="GNC1_N"/>
    <property type="match status" value="1"/>
</dbReference>
<dbReference type="InterPro" id="IPR021133">
    <property type="entry name" value="HEAT_type_2"/>
</dbReference>
<dbReference type="InterPro" id="IPR056810">
    <property type="entry name" value="GNC1-like_N"/>
</dbReference>
<accession>A0A8S9Y6C2</accession>
<feature type="coiled-coil region" evidence="4">
    <location>
        <begin position="811"/>
        <end position="838"/>
    </location>
</feature>
<keyword evidence="2" id="KW-0677">Repeat</keyword>
<dbReference type="Pfam" id="PF13513">
    <property type="entry name" value="HEAT_EZ"/>
    <property type="match status" value="1"/>
</dbReference>
<dbReference type="Pfam" id="PF25801">
    <property type="entry name" value="HEAT_GCN1_C_2"/>
    <property type="match status" value="1"/>
</dbReference>
<feature type="domain" description="TOG" evidence="5">
    <location>
        <begin position="1628"/>
        <end position="1883"/>
    </location>
</feature>
<comment type="caution">
    <text evidence="6">The sequence shown here is derived from an EMBL/GenBank/DDBJ whole genome shotgun (WGS) entry which is preliminary data.</text>
</comment>
<reference evidence="6" key="1">
    <citation type="journal article" date="2021" name="Mol. Ecol. Resour.">
        <title>Apolygus lucorum genome provides insights into omnivorousness and mesophyll feeding.</title>
        <authorList>
            <person name="Liu Y."/>
            <person name="Liu H."/>
            <person name="Wang H."/>
            <person name="Huang T."/>
            <person name="Liu B."/>
            <person name="Yang B."/>
            <person name="Yin L."/>
            <person name="Li B."/>
            <person name="Zhang Y."/>
            <person name="Zhang S."/>
            <person name="Jiang F."/>
            <person name="Zhang X."/>
            <person name="Ren Y."/>
            <person name="Wang B."/>
            <person name="Wang S."/>
            <person name="Lu Y."/>
            <person name="Wu K."/>
            <person name="Fan W."/>
            <person name="Wang G."/>
        </authorList>
    </citation>
    <scope>NUCLEOTIDE SEQUENCE</scope>
    <source>
        <strain evidence="6">12Hb</strain>
    </source>
</reference>
<dbReference type="PANTHER" id="PTHR23346:SF7">
    <property type="entry name" value="STALLED RIBOSOME SENSOR GCN1"/>
    <property type="match status" value="1"/>
</dbReference>
<dbReference type="PANTHER" id="PTHR23346">
    <property type="entry name" value="TRANSLATIONAL ACTIVATOR GCN1-RELATED"/>
    <property type="match status" value="1"/>
</dbReference>
<dbReference type="InterPro" id="IPR011989">
    <property type="entry name" value="ARM-like"/>
</dbReference>
<name>A0A8S9Y6C2_APOLU</name>
<dbReference type="InterPro" id="IPR034085">
    <property type="entry name" value="TOG"/>
</dbReference>
<evidence type="ECO:0000313" key="7">
    <source>
        <dbReference type="Proteomes" id="UP000466442"/>
    </source>
</evidence>
<evidence type="ECO:0000259" key="5">
    <source>
        <dbReference type="SMART" id="SM01349"/>
    </source>
</evidence>
<feature type="domain" description="TOG" evidence="5">
    <location>
        <begin position="1960"/>
        <end position="2191"/>
    </location>
</feature>
<evidence type="ECO:0000256" key="2">
    <source>
        <dbReference type="ARBA" id="ARBA00022737"/>
    </source>
</evidence>
<dbReference type="GO" id="GO:0006417">
    <property type="term" value="P:regulation of translation"/>
    <property type="evidence" value="ECO:0007669"/>
    <property type="project" value="TreeGrafter"/>
</dbReference>
<feature type="domain" description="TOG" evidence="5">
    <location>
        <begin position="1301"/>
        <end position="1568"/>
    </location>
</feature>
<dbReference type="InterPro" id="IPR016024">
    <property type="entry name" value="ARM-type_fold"/>
</dbReference>